<organism evidence="2 3">
    <name type="scientific">Dreissena polymorpha</name>
    <name type="common">Zebra mussel</name>
    <name type="synonym">Mytilus polymorpha</name>
    <dbReference type="NCBI Taxonomy" id="45954"/>
    <lineage>
        <taxon>Eukaryota</taxon>
        <taxon>Metazoa</taxon>
        <taxon>Spiralia</taxon>
        <taxon>Lophotrochozoa</taxon>
        <taxon>Mollusca</taxon>
        <taxon>Bivalvia</taxon>
        <taxon>Autobranchia</taxon>
        <taxon>Heteroconchia</taxon>
        <taxon>Euheterodonta</taxon>
        <taxon>Imparidentia</taxon>
        <taxon>Neoheterodontei</taxon>
        <taxon>Myida</taxon>
        <taxon>Dreissenoidea</taxon>
        <taxon>Dreissenidae</taxon>
        <taxon>Dreissena</taxon>
    </lineage>
</organism>
<feature type="region of interest" description="Disordered" evidence="1">
    <location>
        <begin position="1"/>
        <end position="37"/>
    </location>
</feature>
<proteinExistence type="predicted"/>
<comment type="caution">
    <text evidence="2">The sequence shown here is derived from an EMBL/GenBank/DDBJ whole genome shotgun (WGS) entry which is preliminary data.</text>
</comment>
<protein>
    <submittedName>
        <fullName evidence="2">Uncharacterized protein</fullName>
    </submittedName>
</protein>
<dbReference type="Proteomes" id="UP000828390">
    <property type="component" value="Unassembled WGS sequence"/>
</dbReference>
<name>A0A9D4BIX6_DREPO</name>
<feature type="compositionally biased region" description="Pro residues" evidence="1">
    <location>
        <begin position="19"/>
        <end position="35"/>
    </location>
</feature>
<sequence length="119" mass="13447">MDYKTDFSVNQGWVKANPNPNPTPNTNPNPNPNPLTPLAQYHTMPRPVVVFRLPRVTRLVAVVLARKSLKSEFYWELIDLTSFLTNVGTNRLISGCRDIEPKSRTVPPRSGRLACMQKS</sequence>
<dbReference type="AlphaFoldDB" id="A0A9D4BIX6"/>
<keyword evidence="3" id="KW-1185">Reference proteome</keyword>
<reference evidence="2" key="1">
    <citation type="journal article" date="2019" name="bioRxiv">
        <title>The Genome of the Zebra Mussel, Dreissena polymorpha: A Resource for Invasive Species Research.</title>
        <authorList>
            <person name="McCartney M.A."/>
            <person name="Auch B."/>
            <person name="Kono T."/>
            <person name="Mallez S."/>
            <person name="Zhang Y."/>
            <person name="Obille A."/>
            <person name="Becker A."/>
            <person name="Abrahante J.E."/>
            <person name="Garbe J."/>
            <person name="Badalamenti J.P."/>
            <person name="Herman A."/>
            <person name="Mangelson H."/>
            <person name="Liachko I."/>
            <person name="Sullivan S."/>
            <person name="Sone E.D."/>
            <person name="Koren S."/>
            <person name="Silverstein K.A.T."/>
            <person name="Beckman K.B."/>
            <person name="Gohl D.M."/>
        </authorList>
    </citation>
    <scope>NUCLEOTIDE SEQUENCE</scope>
    <source>
        <strain evidence="2">Duluth1</strain>
        <tissue evidence="2">Whole animal</tissue>
    </source>
</reference>
<accession>A0A9D4BIX6</accession>
<evidence type="ECO:0000256" key="1">
    <source>
        <dbReference type="SAM" id="MobiDB-lite"/>
    </source>
</evidence>
<evidence type="ECO:0000313" key="2">
    <source>
        <dbReference type="EMBL" id="KAH3696622.1"/>
    </source>
</evidence>
<dbReference type="EMBL" id="JAIWYP010000016">
    <property type="protein sequence ID" value="KAH3696622.1"/>
    <property type="molecule type" value="Genomic_DNA"/>
</dbReference>
<evidence type="ECO:0000313" key="3">
    <source>
        <dbReference type="Proteomes" id="UP000828390"/>
    </source>
</evidence>
<gene>
    <name evidence="2" type="ORF">DPMN_084098</name>
</gene>
<reference evidence="2" key="2">
    <citation type="submission" date="2020-11" db="EMBL/GenBank/DDBJ databases">
        <authorList>
            <person name="McCartney M.A."/>
            <person name="Auch B."/>
            <person name="Kono T."/>
            <person name="Mallez S."/>
            <person name="Becker A."/>
            <person name="Gohl D.M."/>
            <person name="Silverstein K.A.T."/>
            <person name="Koren S."/>
            <person name="Bechman K.B."/>
            <person name="Herman A."/>
            <person name="Abrahante J.E."/>
            <person name="Garbe J."/>
        </authorList>
    </citation>
    <scope>NUCLEOTIDE SEQUENCE</scope>
    <source>
        <strain evidence="2">Duluth1</strain>
        <tissue evidence="2">Whole animal</tissue>
    </source>
</reference>